<gene>
    <name evidence="1" type="ORF">PNOK_0268300</name>
</gene>
<keyword evidence="2" id="KW-1185">Reference proteome</keyword>
<dbReference type="InParanoid" id="A0A286USZ6"/>
<comment type="caution">
    <text evidence="1">The sequence shown here is derived from an EMBL/GenBank/DDBJ whole genome shotgun (WGS) entry which is preliminary data.</text>
</comment>
<reference evidence="1 2" key="1">
    <citation type="journal article" date="2017" name="Mol. Ecol.">
        <title>Comparative and population genomic landscape of Phellinus noxius: A hypervariable fungus causing root rot in trees.</title>
        <authorList>
            <person name="Chung C.L."/>
            <person name="Lee T.J."/>
            <person name="Akiba M."/>
            <person name="Lee H.H."/>
            <person name="Kuo T.H."/>
            <person name="Liu D."/>
            <person name="Ke H.M."/>
            <person name="Yokoi T."/>
            <person name="Roa M.B."/>
            <person name="Lu M.J."/>
            <person name="Chang Y.Y."/>
            <person name="Ann P.J."/>
            <person name="Tsai J.N."/>
            <person name="Chen C.Y."/>
            <person name="Tzean S.S."/>
            <person name="Ota Y."/>
            <person name="Hattori T."/>
            <person name="Sahashi N."/>
            <person name="Liou R.F."/>
            <person name="Kikuchi T."/>
            <person name="Tsai I.J."/>
        </authorList>
    </citation>
    <scope>NUCLEOTIDE SEQUENCE [LARGE SCALE GENOMIC DNA]</scope>
    <source>
        <strain evidence="1 2">FFPRI411160</strain>
    </source>
</reference>
<dbReference type="AlphaFoldDB" id="A0A286USZ6"/>
<organism evidence="1 2">
    <name type="scientific">Pyrrhoderma noxium</name>
    <dbReference type="NCBI Taxonomy" id="2282107"/>
    <lineage>
        <taxon>Eukaryota</taxon>
        <taxon>Fungi</taxon>
        <taxon>Dikarya</taxon>
        <taxon>Basidiomycota</taxon>
        <taxon>Agaricomycotina</taxon>
        <taxon>Agaricomycetes</taxon>
        <taxon>Hymenochaetales</taxon>
        <taxon>Hymenochaetaceae</taxon>
        <taxon>Pyrrhoderma</taxon>
    </lineage>
</organism>
<name>A0A286USZ6_9AGAM</name>
<dbReference type="EMBL" id="NBII01000002">
    <property type="protein sequence ID" value="PAV22726.1"/>
    <property type="molecule type" value="Genomic_DNA"/>
</dbReference>
<dbReference type="Proteomes" id="UP000217199">
    <property type="component" value="Unassembled WGS sequence"/>
</dbReference>
<proteinExistence type="predicted"/>
<evidence type="ECO:0000313" key="2">
    <source>
        <dbReference type="Proteomes" id="UP000217199"/>
    </source>
</evidence>
<protein>
    <submittedName>
        <fullName evidence="1">Uncharacterized protein</fullName>
    </submittedName>
</protein>
<accession>A0A286USZ6</accession>
<evidence type="ECO:0000313" key="1">
    <source>
        <dbReference type="EMBL" id="PAV22726.1"/>
    </source>
</evidence>
<sequence>MTQLHYRGLGSCHHDPRQVSLNLRDSCPESRTSDRNFIVHSTNKKFIRHPMLFMPNNPTTIILDVRLKVVVFHYDYTRTEILYATLNAPNHSFITMLYMPYPMVFNYLRMLFIPN</sequence>